<feature type="domain" description="Tyrosine-protein phosphatase" evidence="1">
    <location>
        <begin position="21"/>
        <end position="271"/>
    </location>
</feature>
<dbReference type="InterPro" id="IPR029021">
    <property type="entry name" value="Prot-tyrosine_phosphatase-like"/>
</dbReference>
<evidence type="ECO:0000259" key="2">
    <source>
        <dbReference type="PROSITE" id="PS50056"/>
    </source>
</evidence>
<dbReference type="InterPro" id="IPR050348">
    <property type="entry name" value="Protein-Tyr_Phosphatase"/>
</dbReference>
<name>A0A146KGT3_9EUKA</name>
<dbReference type="PROSITE" id="PS50056">
    <property type="entry name" value="TYR_PHOSPHATASE_2"/>
    <property type="match status" value="1"/>
</dbReference>
<gene>
    <name evidence="3" type="ORF">TPC1_10948</name>
</gene>
<dbReference type="PROSITE" id="PS50055">
    <property type="entry name" value="TYR_PHOSPHATASE_PTP"/>
    <property type="match status" value="1"/>
</dbReference>
<protein>
    <submittedName>
        <fullName evidence="3">Protein tyrosine phosphatase</fullName>
    </submittedName>
</protein>
<dbReference type="InterPro" id="IPR000242">
    <property type="entry name" value="PTP_cat"/>
</dbReference>
<dbReference type="InterPro" id="IPR003595">
    <property type="entry name" value="Tyr_Pase_cat"/>
</dbReference>
<organism evidence="3">
    <name type="scientific">Trepomonas sp. PC1</name>
    <dbReference type="NCBI Taxonomy" id="1076344"/>
    <lineage>
        <taxon>Eukaryota</taxon>
        <taxon>Metamonada</taxon>
        <taxon>Diplomonadida</taxon>
        <taxon>Hexamitidae</taxon>
        <taxon>Hexamitinae</taxon>
        <taxon>Trepomonas</taxon>
    </lineage>
</organism>
<dbReference type="InterPro" id="IPR000387">
    <property type="entry name" value="Tyr_Pase_dom"/>
</dbReference>
<dbReference type="PANTHER" id="PTHR19134:SF449">
    <property type="entry name" value="TYROSINE-PROTEIN PHOSPHATASE 1"/>
    <property type="match status" value="1"/>
</dbReference>
<dbReference type="AlphaFoldDB" id="A0A146KGT3"/>
<dbReference type="Pfam" id="PF00102">
    <property type="entry name" value="Y_phosphatase"/>
    <property type="match status" value="1"/>
</dbReference>
<feature type="domain" description="Tyrosine specific protein phosphatases" evidence="2">
    <location>
        <begin position="201"/>
        <end position="261"/>
    </location>
</feature>
<dbReference type="SMART" id="SM00194">
    <property type="entry name" value="PTPc"/>
    <property type="match status" value="1"/>
</dbReference>
<dbReference type="PANTHER" id="PTHR19134">
    <property type="entry name" value="RECEPTOR-TYPE TYROSINE-PROTEIN PHOSPHATASE"/>
    <property type="match status" value="1"/>
</dbReference>
<dbReference type="InterPro" id="IPR016130">
    <property type="entry name" value="Tyr_Pase_AS"/>
</dbReference>
<dbReference type="SUPFAM" id="SSF52799">
    <property type="entry name" value="(Phosphotyrosine protein) phosphatases II"/>
    <property type="match status" value="1"/>
</dbReference>
<dbReference type="GO" id="GO:0004725">
    <property type="term" value="F:protein tyrosine phosphatase activity"/>
    <property type="evidence" value="ECO:0007669"/>
    <property type="project" value="InterPro"/>
</dbReference>
<proteinExistence type="predicted"/>
<reference evidence="3" key="1">
    <citation type="submission" date="2015-07" db="EMBL/GenBank/DDBJ databases">
        <title>Adaptation to a free-living lifestyle via gene acquisitions in the diplomonad Trepomonas sp. PC1.</title>
        <authorList>
            <person name="Xu F."/>
            <person name="Jerlstrom-Hultqvist J."/>
            <person name="Kolisko M."/>
            <person name="Simpson A.G.B."/>
            <person name="Roger A.J."/>
            <person name="Svard S.G."/>
            <person name="Andersson J.O."/>
        </authorList>
    </citation>
    <scope>NUCLEOTIDE SEQUENCE</scope>
    <source>
        <strain evidence="3">PC1</strain>
    </source>
</reference>
<dbReference type="Gene3D" id="3.90.190.10">
    <property type="entry name" value="Protein tyrosine phosphatase superfamily"/>
    <property type="match status" value="1"/>
</dbReference>
<dbReference type="PRINTS" id="PR00700">
    <property type="entry name" value="PRTYPHPHTASE"/>
</dbReference>
<evidence type="ECO:0000313" key="3">
    <source>
        <dbReference type="EMBL" id="JAP95902.1"/>
    </source>
</evidence>
<dbReference type="SMART" id="SM00404">
    <property type="entry name" value="PTPc_motif"/>
    <property type="match status" value="1"/>
</dbReference>
<accession>A0A146KGT3</accession>
<dbReference type="PROSITE" id="PS00383">
    <property type="entry name" value="TYR_PHOSPHATASE_1"/>
    <property type="match status" value="1"/>
</dbReference>
<sequence>MEKTSIERQKKLQKFWGNKFQDKNRYQNILPYVHSQPPFYTNGNFVTLDGMDFFLTQAPVDIGEFHDLVFWLMPLQIIQVSSFVESGRLKANRYVPLVEGESTQFLHEGRQANVLFNQVFGTKIADFGVKTFQTGKNIRVQAENFFETEFYRKVDLVYEKIDFKAKIDFYQFYNWIDQEIAQFDQVFELCEKILEIDGLKMIHCSAGVGRSTAFAICALIMKQNRCKKISGWRDLSPSIYEMVEHFRVQRNPMCIQTVQQFKFLFEFADYVAQQ</sequence>
<evidence type="ECO:0000259" key="1">
    <source>
        <dbReference type="PROSITE" id="PS50055"/>
    </source>
</evidence>
<dbReference type="EMBL" id="GDID01000704">
    <property type="protein sequence ID" value="JAP95902.1"/>
    <property type="molecule type" value="Transcribed_RNA"/>
</dbReference>